<evidence type="ECO:0000313" key="7">
    <source>
        <dbReference type="Proteomes" id="UP000176005"/>
    </source>
</evidence>
<keyword evidence="7" id="KW-1185">Reference proteome</keyword>
<dbReference type="PATRIC" id="fig|518642.10.peg.2886"/>
<organism evidence="6 7">
    <name type="scientific">Streptomyces nanshensis</name>
    <dbReference type="NCBI Taxonomy" id="518642"/>
    <lineage>
        <taxon>Bacteria</taxon>
        <taxon>Bacillati</taxon>
        <taxon>Actinomycetota</taxon>
        <taxon>Actinomycetes</taxon>
        <taxon>Kitasatosporales</taxon>
        <taxon>Streptomycetaceae</taxon>
        <taxon>Streptomyces</taxon>
    </lineage>
</organism>
<dbReference type="SUPFAM" id="SSF51316">
    <property type="entry name" value="Mss4-like"/>
    <property type="match status" value="1"/>
</dbReference>
<keyword evidence="2" id="KW-0479">Metal-binding</keyword>
<evidence type="ECO:0000259" key="5">
    <source>
        <dbReference type="PROSITE" id="PS51891"/>
    </source>
</evidence>
<dbReference type="GO" id="GO:0016846">
    <property type="term" value="F:carbon-sulfur lyase activity"/>
    <property type="evidence" value="ECO:0007669"/>
    <property type="project" value="InterPro"/>
</dbReference>
<accession>A0A1E7L5P0</accession>
<evidence type="ECO:0000256" key="1">
    <source>
        <dbReference type="ARBA" id="ARBA00005495"/>
    </source>
</evidence>
<dbReference type="PANTHER" id="PTHR33337">
    <property type="entry name" value="GFA DOMAIN-CONTAINING PROTEIN"/>
    <property type="match status" value="1"/>
</dbReference>
<dbReference type="GO" id="GO:0046872">
    <property type="term" value="F:metal ion binding"/>
    <property type="evidence" value="ECO:0007669"/>
    <property type="project" value="UniProtKB-KW"/>
</dbReference>
<gene>
    <name evidence="6" type="ORF">AN218_12540</name>
</gene>
<proteinExistence type="inferred from homology"/>
<evidence type="ECO:0000256" key="2">
    <source>
        <dbReference type="ARBA" id="ARBA00022723"/>
    </source>
</evidence>
<protein>
    <submittedName>
        <fullName evidence="6">Glutathione-dependent formaldehyde-activating protein</fullName>
    </submittedName>
</protein>
<evidence type="ECO:0000313" key="6">
    <source>
        <dbReference type="EMBL" id="OEV11525.1"/>
    </source>
</evidence>
<dbReference type="Pfam" id="PF04828">
    <property type="entry name" value="GFA"/>
    <property type="match status" value="1"/>
</dbReference>
<dbReference type="Gene3D" id="3.90.1590.10">
    <property type="entry name" value="glutathione-dependent formaldehyde- activating enzyme (gfa)"/>
    <property type="match status" value="1"/>
</dbReference>
<sequence>MNATPAEGTQERAGGCLCGKIRFTVKGAAICPHLCSCGHCQKLGGAPVMWWAGFCEVSWTGEAGEPTWYTTFEGEARRAFCPHCGSRIAAIDSDIPDVGINVTALDDTSGEDLVPVNQSFPTNAVSWLPPIPDTRPSTVS</sequence>
<reference evidence="6 7" key="1">
    <citation type="journal article" date="2016" name="Front. Microbiol.">
        <title>Comparative Genomics Analysis of Streptomyces Species Reveals Their Adaptation to the Marine Environment and Their Diversity at the Genomic Level.</title>
        <authorList>
            <person name="Tian X."/>
            <person name="Zhang Z."/>
            <person name="Yang T."/>
            <person name="Chen M."/>
            <person name="Li J."/>
            <person name="Chen F."/>
            <person name="Yang J."/>
            <person name="Li W."/>
            <person name="Zhang B."/>
            <person name="Zhang Z."/>
            <person name="Wu J."/>
            <person name="Zhang C."/>
            <person name="Long L."/>
            <person name="Xiao J."/>
        </authorList>
    </citation>
    <scope>NUCLEOTIDE SEQUENCE [LARGE SCALE GENOMIC DNA]</scope>
    <source>
        <strain evidence="6 7">SCSIO 10429</strain>
    </source>
</reference>
<comment type="similarity">
    <text evidence="1">Belongs to the Gfa family.</text>
</comment>
<feature type="domain" description="CENP-V/GFA" evidence="5">
    <location>
        <begin position="12"/>
        <end position="128"/>
    </location>
</feature>
<dbReference type="AlphaFoldDB" id="A0A1E7L5P0"/>
<keyword evidence="3" id="KW-0862">Zinc</keyword>
<dbReference type="InterPro" id="IPR006913">
    <property type="entry name" value="CENP-V/GFA"/>
</dbReference>
<dbReference type="Proteomes" id="UP000176005">
    <property type="component" value="Unassembled WGS sequence"/>
</dbReference>
<dbReference type="EMBL" id="LJGW01000218">
    <property type="protein sequence ID" value="OEV11525.1"/>
    <property type="molecule type" value="Genomic_DNA"/>
</dbReference>
<keyword evidence="4" id="KW-0456">Lyase</keyword>
<name>A0A1E7L5P0_9ACTN</name>
<dbReference type="InterPro" id="IPR011057">
    <property type="entry name" value="Mss4-like_sf"/>
</dbReference>
<dbReference type="PROSITE" id="PS51891">
    <property type="entry name" value="CENP_V_GFA"/>
    <property type="match status" value="1"/>
</dbReference>
<dbReference type="RefSeq" id="WP_070016934.1">
    <property type="nucleotide sequence ID" value="NZ_LJGW01000218.1"/>
</dbReference>
<evidence type="ECO:0000256" key="4">
    <source>
        <dbReference type="ARBA" id="ARBA00023239"/>
    </source>
</evidence>
<comment type="caution">
    <text evidence="6">The sequence shown here is derived from an EMBL/GenBank/DDBJ whole genome shotgun (WGS) entry which is preliminary data.</text>
</comment>
<dbReference type="PANTHER" id="PTHR33337:SF40">
    <property type="entry name" value="CENP-V_GFA DOMAIN-CONTAINING PROTEIN-RELATED"/>
    <property type="match status" value="1"/>
</dbReference>
<evidence type="ECO:0000256" key="3">
    <source>
        <dbReference type="ARBA" id="ARBA00022833"/>
    </source>
</evidence>